<gene>
    <name evidence="1" type="ORF">J8A68_004729</name>
</gene>
<proteinExistence type="predicted"/>
<dbReference type="RefSeq" id="XP_049262014.1">
    <property type="nucleotide sequence ID" value="XM_049408719.1"/>
</dbReference>
<dbReference type="GO" id="GO:0043565">
    <property type="term" value="F:sequence-specific DNA binding"/>
    <property type="evidence" value="ECO:0007669"/>
    <property type="project" value="InterPro"/>
</dbReference>
<dbReference type="InterPro" id="IPR002848">
    <property type="entry name" value="Translin_fam"/>
</dbReference>
<keyword evidence="2" id="KW-1185">Reference proteome</keyword>
<evidence type="ECO:0000313" key="1">
    <source>
        <dbReference type="EMBL" id="KAG7661781.1"/>
    </source>
</evidence>
<accession>A0A8J5QII1</accession>
<protein>
    <recommendedName>
        <fullName evidence="3">Translin</fullName>
    </recommendedName>
</protein>
<evidence type="ECO:0000313" key="2">
    <source>
        <dbReference type="Proteomes" id="UP000694255"/>
    </source>
</evidence>
<sequence>MTNIIEEIFIPAREYLHTKQDDREQIIRIGRDITNCSKKLIFSLHRLDLTNGVSINDSIKNEMFKHLETISNRLYQLNIMYGTNKNLRSTISNSIEELIEFLTFGYFLKHQQLLQFDKLINIIKLLIKSEDYNGREKEQYFEVILFIVLLNNKDIPVELLNQVDALQIDFIDISDLLMGLFDCTGEIMKLCISNSSNNSGTLELTNTLNSYKYLKHLHQSLIILKQQFPILSIYHGVFEINGNYRSSLVINKKMDVFTNSLNKIETTLIDNLISDQEILQ</sequence>
<evidence type="ECO:0008006" key="3">
    <source>
        <dbReference type="Google" id="ProtNLM"/>
    </source>
</evidence>
<dbReference type="Pfam" id="PF01997">
    <property type="entry name" value="Translin"/>
    <property type="match status" value="1"/>
</dbReference>
<dbReference type="AlphaFoldDB" id="A0A8J5QII1"/>
<dbReference type="EMBL" id="JAGSYN010000199">
    <property type="protein sequence ID" value="KAG7661781.1"/>
    <property type="molecule type" value="Genomic_DNA"/>
</dbReference>
<dbReference type="GeneID" id="73471529"/>
<name>A0A8J5QII1_9ASCO</name>
<comment type="caution">
    <text evidence="1">The sequence shown here is derived from an EMBL/GenBank/DDBJ whole genome shotgun (WGS) entry which is preliminary data.</text>
</comment>
<dbReference type="PANTHER" id="PTHR10741">
    <property type="entry name" value="TRANSLIN AND TRANSLIN ASSOCIATED PROTEIN X"/>
    <property type="match status" value="1"/>
</dbReference>
<dbReference type="CDD" id="cd14820">
    <property type="entry name" value="TRAX"/>
    <property type="match status" value="1"/>
</dbReference>
<dbReference type="Proteomes" id="UP000694255">
    <property type="component" value="Unassembled WGS sequence"/>
</dbReference>
<dbReference type="OrthoDB" id="31005at2759"/>
<reference evidence="1 2" key="1">
    <citation type="journal article" date="2021" name="DNA Res.">
        <title>Genome analysis of Candida subhashii reveals its hybrid nature and dual mitochondrial genome conformations.</title>
        <authorList>
            <person name="Mixao V."/>
            <person name="Hegedusova E."/>
            <person name="Saus E."/>
            <person name="Pryszcz L.P."/>
            <person name="Cillingova A."/>
            <person name="Nosek J."/>
            <person name="Gabaldon T."/>
        </authorList>
    </citation>
    <scope>NUCLEOTIDE SEQUENCE [LARGE SCALE GENOMIC DNA]</scope>
    <source>
        <strain evidence="1 2">CBS 10753</strain>
    </source>
</reference>
<organism evidence="1 2">
    <name type="scientific">[Candida] subhashii</name>
    <dbReference type="NCBI Taxonomy" id="561895"/>
    <lineage>
        <taxon>Eukaryota</taxon>
        <taxon>Fungi</taxon>
        <taxon>Dikarya</taxon>
        <taxon>Ascomycota</taxon>
        <taxon>Saccharomycotina</taxon>
        <taxon>Pichiomycetes</taxon>
        <taxon>Debaryomycetaceae</taxon>
        <taxon>Spathaspora</taxon>
    </lineage>
</organism>